<feature type="compositionally biased region" description="Low complexity" evidence="5">
    <location>
        <begin position="278"/>
        <end position="290"/>
    </location>
</feature>
<name>A0A9W6DN79_9EURO</name>
<comment type="caution">
    <text evidence="7">The sequence shown here is derived from an EMBL/GenBank/DDBJ whole genome shotgun (WGS) entry which is preliminary data.</text>
</comment>
<keyword evidence="3 6" id="KW-1133">Transmembrane helix</keyword>
<dbReference type="GO" id="GO:0071944">
    <property type="term" value="C:cell periphery"/>
    <property type="evidence" value="ECO:0007669"/>
    <property type="project" value="UniProtKB-ARBA"/>
</dbReference>
<keyword evidence="2 6" id="KW-0812">Transmembrane</keyword>
<evidence type="ECO:0000256" key="1">
    <source>
        <dbReference type="ARBA" id="ARBA00004167"/>
    </source>
</evidence>
<feature type="compositionally biased region" description="Basic and acidic residues" evidence="5">
    <location>
        <begin position="246"/>
        <end position="261"/>
    </location>
</feature>
<dbReference type="CDD" id="cd12087">
    <property type="entry name" value="TM_EGFR-like"/>
    <property type="match status" value="1"/>
</dbReference>
<dbReference type="EMBL" id="BROQ01000057">
    <property type="protein sequence ID" value="GKZ22788.1"/>
    <property type="molecule type" value="Genomic_DNA"/>
</dbReference>
<proteinExistence type="predicted"/>
<accession>A0A9W6DN79</accession>
<feature type="transmembrane region" description="Helical" evidence="6">
    <location>
        <begin position="211"/>
        <end position="235"/>
    </location>
</feature>
<keyword evidence="4 6" id="KW-0472">Membrane</keyword>
<feature type="compositionally biased region" description="Polar residues" evidence="5">
    <location>
        <begin position="262"/>
        <end position="277"/>
    </location>
</feature>
<evidence type="ECO:0000313" key="8">
    <source>
        <dbReference type="Proteomes" id="UP001143548"/>
    </source>
</evidence>
<evidence type="ECO:0000256" key="3">
    <source>
        <dbReference type="ARBA" id="ARBA00022989"/>
    </source>
</evidence>
<dbReference type="GO" id="GO:0016020">
    <property type="term" value="C:membrane"/>
    <property type="evidence" value="ECO:0007669"/>
    <property type="project" value="UniProtKB-SubCell"/>
</dbReference>
<evidence type="ECO:0000313" key="7">
    <source>
        <dbReference type="EMBL" id="GKZ22788.1"/>
    </source>
</evidence>
<protein>
    <submittedName>
        <fullName evidence="7">Uncharacterized protein</fullName>
    </submittedName>
</protein>
<evidence type="ECO:0000256" key="4">
    <source>
        <dbReference type="ARBA" id="ARBA00023136"/>
    </source>
</evidence>
<reference evidence="7" key="1">
    <citation type="submission" date="2022-07" db="EMBL/GenBank/DDBJ databases">
        <title>Taxonomy of Aspergillus series Nigri: significant species reduction supported by multi-species coalescent approaches.</title>
        <authorList>
            <person name="Bian C."/>
            <person name="Kusuya Y."/>
            <person name="Sklenar F."/>
            <person name="D'hooge E."/>
            <person name="Yaguchi T."/>
            <person name="Takahashi H."/>
            <person name="Hubka V."/>
        </authorList>
    </citation>
    <scope>NUCLEOTIDE SEQUENCE</scope>
    <source>
        <strain evidence="7">CBS 733.88</strain>
    </source>
</reference>
<evidence type="ECO:0000256" key="5">
    <source>
        <dbReference type="SAM" id="MobiDB-lite"/>
    </source>
</evidence>
<dbReference type="Proteomes" id="UP001143548">
    <property type="component" value="Unassembled WGS sequence"/>
</dbReference>
<feature type="compositionally biased region" description="Low complexity" evidence="5">
    <location>
        <begin position="132"/>
        <end position="176"/>
    </location>
</feature>
<organism evidence="7 8">
    <name type="scientific">Aspergillus brasiliensis</name>
    <dbReference type="NCBI Taxonomy" id="319629"/>
    <lineage>
        <taxon>Eukaryota</taxon>
        <taxon>Fungi</taxon>
        <taxon>Dikarya</taxon>
        <taxon>Ascomycota</taxon>
        <taxon>Pezizomycotina</taxon>
        <taxon>Eurotiomycetes</taxon>
        <taxon>Eurotiomycetidae</taxon>
        <taxon>Eurotiales</taxon>
        <taxon>Aspergillaceae</taxon>
        <taxon>Aspergillus</taxon>
        <taxon>Aspergillus subgen. Circumdati</taxon>
    </lineage>
</organism>
<comment type="subcellular location">
    <subcellularLocation>
        <location evidence="1">Membrane</location>
        <topology evidence="1">Single-pass membrane protein</topology>
    </subcellularLocation>
</comment>
<dbReference type="PANTHER" id="PTHR15549">
    <property type="entry name" value="PAIRED IMMUNOGLOBULIN-LIKE TYPE 2 RECEPTOR"/>
    <property type="match status" value="1"/>
</dbReference>
<evidence type="ECO:0000256" key="2">
    <source>
        <dbReference type="ARBA" id="ARBA00022692"/>
    </source>
</evidence>
<dbReference type="AlphaFoldDB" id="A0A9W6DN79"/>
<evidence type="ECO:0000256" key="6">
    <source>
        <dbReference type="SAM" id="Phobius"/>
    </source>
</evidence>
<gene>
    <name evidence="7" type="ORF">AbraCBS73388_008964</name>
</gene>
<sequence>MSRSSSAVLHQSSRCATKVPRHSNIVVSSAPVITSSSFTSAAFAPSFTSPVPASSTESSLSIEPSPSNTWHSTAAAAVVLTDTTTTQSSQPSVVDSVVVFTTTSSSTPANPSDYNLIQTHTEDGTHFHMPVSSRTSSISSYQTQPSTSESSTSVLSPITSTTSTTSTTQYPHTTSTSFIPHSAVTSAISSASNSSHGYIDQSDHGGSHPSLGAILGGVLGGVAFVALALALGYFVMRYKRRKPRDELATGTSEEHLQDDRSPATSSAGSHQVYQSCGSSFTDNSSTPSSPLRAMFPVSIPAKSYQARRTPSGPNLLSDANPFLDSAEIKYVSRGSGVPSTAGTLRNPFADAAPSHTVVMRQSYMSQRPTSTAWYSMHSDRSLGSTLHLPGRSSAGSSLQRLSYPFTVAELEACEPMARLSTRSDPFDLECPPHAMHRRSSTVIPIGHV</sequence>
<feature type="region of interest" description="Disordered" evidence="5">
    <location>
        <begin position="125"/>
        <end position="176"/>
    </location>
</feature>
<feature type="region of interest" description="Disordered" evidence="5">
    <location>
        <begin position="246"/>
        <end position="292"/>
    </location>
</feature>
<dbReference type="InterPro" id="IPR051694">
    <property type="entry name" value="Immunoregulatory_rcpt-like"/>
</dbReference>